<dbReference type="Proteomes" id="UP000824120">
    <property type="component" value="Chromosome 11"/>
</dbReference>
<dbReference type="EMBL" id="JACXVP010000011">
    <property type="protein sequence ID" value="KAG5576689.1"/>
    <property type="molecule type" value="Genomic_DNA"/>
</dbReference>
<proteinExistence type="predicted"/>
<feature type="non-terminal residue" evidence="1">
    <location>
        <position position="165"/>
    </location>
</feature>
<evidence type="ECO:0000313" key="1">
    <source>
        <dbReference type="EMBL" id="KAG5576689.1"/>
    </source>
</evidence>
<gene>
    <name evidence="1" type="ORF">H5410_056823</name>
</gene>
<dbReference type="AlphaFoldDB" id="A0A9J5WL98"/>
<keyword evidence="2" id="KW-1185">Reference proteome</keyword>
<sequence length="165" mass="18935">ATEFSSKFPNELIDKTELQRLLGSLNYVADFIPNMRHPFKPEDELKKSLKEGDKKLKNRYSILAEFPSLPKPNSISLNEPIPSKPNLKDKPSSTCIFVQTKYSYEMKPPETYSQEVVPTALTKNKEKVLPIMALDKEYEGFGVPYILKPCYTNQNYLETKDPLIT</sequence>
<reference evidence="1 2" key="1">
    <citation type="submission" date="2020-09" db="EMBL/GenBank/DDBJ databases">
        <title>De no assembly of potato wild relative species, Solanum commersonii.</title>
        <authorList>
            <person name="Cho K."/>
        </authorList>
    </citation>
    <scope>NUCLEOTIDE SEQUENCE [LARGE SCALE GENOMIC DNA]</scope>
    <source>
        <strain evidence="1">LZ3.2</strain>
        <tissue evidence="1">Leaf</tissue>
    </source>
</reference>
<organism evidence="1 2">
    <name type="scientific">Solanum commersonii</name>
    <name type="common">Commerson's wild potato</name>
    <name type="synonym">Commerson's nightshade</name>
    <dbReference type="NCBI Taxonomy" id="4109"/>
    <lineage>
        <taxon>Eukaryota</taxon>
        <taxon>Viridiplantae</taxon>
        <taxon>Streptophyta</taxon>
        <taxon>Embryophyta</taxon>
        <taxon>Tracheophyta</taxon>
        <taxon>Spermatophyta</taxon>
        <taxon>Magnoliopsida</taxon>
        <taxon>eudicotyledons</taxon>
        <taxon>Gunneridae</taxon>
        <taxon>Pentapetalae</taxon>
        <taxon>asterids</taxon>
        <taxon>lamiids</taxon>
        <taxon>Solanales</taxon>
        <taxon>Solanaceae</taxon>
        <taxon>Solanoideae</taxon>
        <taxon>Solaneae</taxon>
        <taxon>Solanum</taxon>
    </lineage>
</organism>
<accession>A0A9J5WL98</accession>
<protein>
    <submittedName>
        <fullName evidence="1">Uncharacterized protein</fullName>
    </submittedName>
</protein>
<comment type="caution">
    <text evidence="1">The sequence shown here is derived from an EMBL/GenBank/DDBJ whole genome shotgun (WGS) entry which is preliminary data.</text>
</comment>
<name>A0A9J5WL98_SOLCO</name>
<evidence type="ECO:0000313" key="2">
    <source>
        <dbReference type="Proteomes" id="UP000824120"/>
    </source>
</evidence>